<evidence type="ECO:0000313" key="13">
    <source>
        <dbReference type="EMBL" id="KAK9507670.1"/>
    </source>
</evidence>
<organism evidence="13 14">
    <name type="scientific">Rhynocoris fuscipes</name>
    <dbReference type="NCBI Taxonomy" id="488301"/>
    <lineage>
        <taxon>Eukaryota</taxon>
        <taxon>Metazoa</taxon>
        <taxon>Ecdysozoa</taxon>
        <taxon>Arthropoda</taxon>
        <taxon>Hexapoda</taxon>
        <taxon>Insecta</taxon>
        <taxon>Pterygota</taxon>
        <taxon>Neoptera</taxon>
        <taxon>Paraneoptera</taxon>
        <taxon>Hemiptera</taxon>
        <taxon>Heteroptera</taxon>
        <taxon>Panheteroptera</taxon>
        <taxon>Cimicomorpha</taxon>
        <taxon>Reduviidae</taxon>
        <taxon>Harpactorinae</taxon>
        <taxon>Harpactorini</taxon>
        <taxon>Rhynocoris</taxon>
    </lineage>
</organism>
<comment type="subcellular location">
    <subcellularLocation>
        <location evidence="1">Cytoplasm</location>
        <location evidence="1">Cytoskeleton</location>
        <location evidence="1">Cilium basal body</location>
    </subcellularLocation>
</comment>
<dbReference type="Proteomes" id="UP001461498">
    <property type="component" value="Unassembled WGS sequence"/>
</dbReference>
<keyword evidence="7" id="KW-0970">Cilium biogenesis/degradation</keyword>
<dbReference type="PANTHER" id="PTHR13236">
    <property type="entry name" value="DYNEIN 2 LIGHT INTERMEDIATE CHAIN, ISOFORM 2"/>
    <property type="match status" value="1"/>
</dbReference>
<evidence type="ECO:0000256" key="5">
    <source>
        <dbReference type="ARBA" id="ARBA00022490"/>
    </source>
</evidence>
<evidence type="ECO:0000256" key="11">
    <source>
        <dbReference type="ARBA" id="ARBA00023212"/>
    </source>
</evidence>
<dbReference type="GO" id="GO:0005874">
    <property type="term" value="C:microtubule"/>
    <property type="evidence" value="ECO:0007669"/>
    <property type="project" value="UniProtKB-KW"/>
</dbReference>
<keyword evidence="11" id="KW-0206">Cytoskeleton</keyword>
<reference evidence="13 14" key="1">
    <citation type="submission" date="2022-12" db="EMBL/GenBank/DDBJ databases">
        <title>Chromosome-level genome assembly of true bugs.</title>
        <authorList>
            <person name="Ma L."/>
            <person name="Li H."/>
        </authorList>
    </citation>
    <scope>NUCLEOTIDE SEQUENCE [LARGE SCALE GENOMIC DNA]</scope>
    <source>
        <strain evidence="13">Lab_2022b</strain>
    </source>
</reference>
<evidence type="ECO:0000256" key="1">
    <source>
        <dbReference type="ARBA" id="ARBA00004120"/>
    </source>
</evidence>
<dbReference type="SUPFAM" id="SSF52540">
    <property type="entry name" value="P-loop containing nucleoside triphosphate hydrolases"/>
    <property type="match status" value="1"/>
</dbReference>
<sequence length="356" mass="41215">MAKNEDDVDLYCARLTAPLVDTVLEEVIAKAEKFLETRIESEEIQENSLFIIGSKSSGKTTFAVDVFELTDEEVRQTLTLEYFCAIKFAEDRITQKLTNIWELAGGTIYGSVLNTIKEPTKLSAAIFLDLSSPTTLWHTAVSSLEIYRKYIETRCKGIKEQKVSESIKDKNWIKPFPIPLYIIGGKYDLFQELDPEPKRVICQFLRYLAHSNYAFLFFYSNKLTSVARTAKEIVNHKFFGALKTYKAQYDYNKPLLVPAGEDSFESIEGKKNLDEIPSIQKYKEQLQSYFNQDEGCGMKYRENPRYNTNYKEPKIDYMRNEKDDVLDKLLREKEMEISLKLNKKNKKETTVAKGTE</sequence>
<keyword evidence="12" id="KW-0966">Cell projection</keyword>
<keyword evidence="8" id="KW-0243">Dynein</keyword>
<evidence type="ECO:0000256" key="6">
    <source>
        <dbReference type="ARBA" id="ARBA00022701"/>
    </source>
</evidence>
<evidence type="ECO:0000256" key="12">
    <source>
        <dbReference type="ARBA" id="ARBA00023273"/>
    </source>
</evidence>
<name>A0AAW1DD65_9HEMI</name>
<evidence type="ECO:0000256" key="9">
    <source>
        <dbReference type="ARBA" id="ARBA00023069"/>
    </source>
</evidence>
<protein>
    <recommendedName>
        <fullName evidence="3">Cytoplasmic dynein 2 light intermediate chain 1</fullName>
    </recommendedName>
</protein>
<dbReference type="EMBL" id="JAPXFL010000004">
    <property type="protein sequence ID" value="KAK9507670.1"/>
    <property type="molecule type" value="Genomic_DNA"/>
</dbReference>
<dbReference type="GO" id="GO:0005930">
    <property type="term" value="C:axoneme"/>
    <property type="evidence" value="ECO:0007669"/>
    <property type="project" value="TreeGrafter"/>
</dbReference>
<evidence type="ECO:0000256" key="3">
    <source>
        <dbReference type="ARBA" id="ARBA00018863"/>
    </source>
</evidence>
<dbReference type="GO" id="GO:0005868">
    <property type="term" value="C:cytoplasmic dynein complex"/>
    <property type="evidence" value="ECO:0007669"/>
    <property type="project" value="InterPro"/>
</dbReference>
<dbReference type="GO" id="GO:0036064">
    <property type="term" value="C:ciliary basal body"/>
    <property type="evidence" value="ECO:0007669"/>
    <property type="project" value="TreeGrafter"/>
</dbReference>
<dbReference type="GO" id="GO:0045504">
    <property type="term" value="F:dynein heavy chain binding"/>
    <property type="evidence" value="ECO:0007669"/>
    <property type="project" value="TreeGrafter"/>
</dbReference>
<keyword evidence="10" id="KW-0505">Motor protein</keyword>
<dbReference type="AlphaFoldDB" id="A0AAW1DD65"/>
<keyword evidence="9" id="KW-0969">Cilium</keyword>
<evidence type="ECO:0000256" key="7">
    <source>
        <dbReference type="ARBA" id="ARBA00022794"/>
    </source>
</evidence>
<keyword evidence="14" id="KW-1185">Reference proteome</keyword>
<evidence type="ECO:0000256" key="2">
    <source>
        <dbReference type="ARBA" id="ARBA00006831"/>
    </source>
</evidence>
<gene>
    <name evidence="13" type="ORF">O3M35_007476</name>
</gene>
<evidence type="ECO:0000256" key="4">
    <source>
        <dbReference type="ARBA" id="ARBA00022473"/>
    </source>
</evidence>
<dbReference type="GO" id="GO:0035721">
    <property type="term" value="P:intraciliary retrograde transport"/>
    <property type="evidence" value="ECO:0007669"/>
    <property type="project" value="InterPro"/>
</dbReference>
<evidence type="ECO:0000256" key="8">
    <source>
        <dbReference type="ARBA" id="ARBA00023017"/>
    </source>
</evidence>
<dbReference type="InterPro" id="IPR027417">
    <property type="entry name" value="P-loop_NTPase"/>
</dbReference>
<proteinExistence type="inferred from homology"/>
<evidence type="ECO:0000313" key="14">
    <source>
        <dbReference type="Proteomes" id="UP001461498"/>
    </source>
</evidence>
<dbReference type="PANTHER" id="PTHR13236:SF0">
    <property type="entry name" value="CYTOPLASMIC DYNEIN 2 LIGHT INTERMEDIATE CHAIN 1"/>
    <property type="match status" value="1"/>
</dbReference>
<comment type="caution">
    <text evidence="13">The sequence shown here is derived from an EMBL/GenBank/DDBJ whole genome shotgun (WGS) entry which is preliminary data.</text>
</comment>
<keyword evidence="5" id="KW-0963">Cytoplasm</keyword>
<keyword evidence="4" id="KW-0217">Developmental protein</keyword>
<dbReference type="GO" id="GO:0035735">
    <property type="term" value="P:intraciliary transport involved in cilium assembly"/>
    <property type="evidence" value="ECO:0007669"/>
    <property type="project" value="InterPro"/>
</dbReference>
<comment type="similarity">
    <text evidence="2">Belongs to the dynein light intermediate chain family.</text>
</comment>
<keyword evidence="6" id="KW-0493">Microtubule</keyword>
<accession>A0AAW1DD65</accession>
<dbReference type="InterPro" id="IPR040045">
    <property type="entry name" value="DYNC2LI1"/>
</dbReference>
<evidence type="ECO:0000256" key="10">
    <source>
        <dbReference type="ARBA" id="ARBA00023175"/>
    </source>
</evidence>